<feature type="region of interest" description="Disordered" evidence="5">
    <location>
        <begin position="770"/>
        <end position="821"/>
    </location>
</feature>
<evidence type="ECO:0000256" key="4">
    <source>
        <dbReference type="ARBA" id="ARBA00022840"/>
    </source>
</evidence>
<feature type="transmembrane region" description="Helical" evidence="6">
    <location>
        <begin position="347"/>
        <end position="367"/>
    </location>
</feature>
<dbReference type="InterPro" id="IPR017871">
    <property type="entry name" value="ABC_transporter-like_CS"/>
</dbReference>
<reference evidence="8 9" key="1">
    <citation type="journal article" date="2012" name="Eukaryot. Cell">
        <title>Draft genome sequence of CBS 2479, the standard type strain of Trichosporon asahii.</title>
        <authorList>
            <person name="Yang R.Y."/>
            <person name="Li H.T."/>
            <person name="Zhu H."/>
            <person name="Zhou G.P."/>
            <person name="Wang M."/>
            <person name="Wang L."/>
        </authorList>
    </citation>
    <scope>NUCLEOTIDE SEQUENCE [LARGE SCALE GENOMIC DNA]</scope>
    <source>
        <strain evidence="9">ATCC 90039 / CBS 2479 / JCM 2466 / KCTC 7840 / NCYC 2677 / UAMH 7654</strain>
    </source>
</reference>
<feature type="transmembrane region" description="Helical" evidence="6">
    <location>
        <begin position="1097"/>
        <end position="1119"/>
    </location>
</feature>
<dbReference type="SMART" id="SM00382">
    <property type="entry name" value="AAA"/>
    <property type="match status" value="2"/>
</dbReference>
<gene>
    <name evidence="8" type="ORF">A1Q1_06905</name>
</gene>
<keyword evidence="1" id="KW-0813">Transport</keyword>
<dbReference type="Pfam" id="PF00005">
    <property type="entry name" value="ABC_tran"/>
    <property type="match status" value="2"/>
</dbReference>
<name>J5RC94_TRIAS</name>
<dbReference type="KEGG" id="tasa:A1Q1_06905"/>
<comment type="caution">
    <text evidence="8">The sequence shown here is derived from an EMBL/GenBank/DDBJ whole genome shotgun (WGS) entry which is preliminary data.</text>
</comment>
<dbReference type="GO" id="GO:0005319">
    <property type="term" value="F:lipid transporter activity"/>
    <property type="evidence" value="ECO:0007669"/>
    <property type="project" value="TreeGrafter"/>
</dbReference>
<keyword evidence="6" id="KW-0472">Membrane</keyword>
<evidence type="ECO:0000256" key="2">
    <source>
        <dbReference type="ARBA" id="ARBA00022737"/>
    </source>
</evidence>
<feature type="compositionally biased region" description="Pro residues" evidence="5">
    <location>
        <begin position="1"/>
        <end position="11"/>
    </location>
</feature>
<keyword evidence="2" id="KW-0677">Repeat</keyword>
<evidence type="ECO:0000313" key="8">
    <source>
        <dbReference type="EMBL" id="EJT51858.1"/>
    </source>
</evidence>
<feature type="region of interest" description="Disordered" evidence="5">
    <location>
        <begin position="1"/>
        <end position="25"/>
    </location>
</feature>
<dbReference type="PANTHER" id="PTHR19229">
    <property type="entry name" value="ATP-BINDING CASSETTE TRANSPORTER SUBFAMILY A ABCA"/>
    <property type="match status" value="1"/>
</dbReference>
<protein>
    <recommendedName>
        <fullName evidence="7">ABC transporter domain-containing protein</fullName>
    </recommendedName>
</protein>
<keyword evidence="3" id="KW-0547">Nucleotide-binding</keyword>
<feature type="transmembrane region" description="Helical" evidence="6">
    <location>
        <begin position="1157"/>
        <end position="1176"/>
    </location>
</feature>
<dbReference type="PROSITE" id="PS50893">
    <property type="entry name" value="ABC_TRANSPORTER_2"/>
    <property type="match status" value="2"/>
</dbReference>
<evidence type="ECO:0000256" key="3">
    <source>
        <dbReference type="ARBA" id="ARBA00022741"/>
    </source>
</evidence>
<feature type="transmembrane region" description="Helical" evidence="6">
    <location>
        <begin position="318"/>
        <end position="341"/>
    </location>
</feature>
<dbReference type="InterPro" id="IPR027417">
    <property type="entry name" value="P-loop_NTPase"/>
</dbReference>
<accession>J5RC94</accession>
<dbReference type="VEuPathDB" id="FungiDB:A1Q1_06905"/>
<dbReference type="PROSITE" id="PS00211">
    <property type="entry name" value="ABC_TRANSPORTER_1"/>
    <property type="match status" value="2"/>
</dbReference>
<dbReference type="GO" id="GO:0016020">
    <property type="term" value="C:membrane"/>
    <property type="evidence" value="ECO:0007669"/>
    <property type="project" value="InterPro"/>
</dbReference>
<keyword evidence="6" id="KW-0812">Transmembrane</keyword>
<evidence type="ECO:0000313" key="9">
    <source>
        <dbReference type="Proteomes" id="UP000002748"/>
    </source>
</evidence>
<dbReference type="GO" id="GO:0140359">
    <property type="term" value="F:ABC-type transporter activity"/>
    <property type="evidence" value="ECO:0007669"/>
    <property type="project" value="InterPro"/>
</dbReference>
<dbReference type="HOGENOM" id="CLU_001640_1_0_1"/>
<feature type="transmembrane region" description="Helical" evidence="6">
    <location>
        <begin position="1067"/>
        <end position="1088"/>
    </location>
</feature>
<dbReference type="GO" id="GO:0005524">
    <property type="term" value="F:ATP binding"/>
    <property type="evidence" value="ECO:0007669"/>
    <property type="project" value="UniProtKB-KW"/>
</dbReference>
<dbReference type="EMBL" id="ALBS01000044">
    <property type="protein sequence ID" value="EJT51858.1"/>
    <property type="molecule type" value="Genomic_DNA"/>
</dbReference>
<feature type="transmembrane region" description="Helical" evidence="6">
    <location>
        <begin position="287"/>
        <end position="306"/>
    </location>
</feature>
<dbReference type="RefSeq" id="XP_014182629.1">
    <property type="nucleotide sequence ID" value="XM_014327154.1"/>
</dbReference>
<dbReference type="PANTHER" id="PTHR19229:SF36">
    <property type="entry name" value="ATP-BINDING CASSETTE SUB-FAMILY A MEMBER 2"/>
    <property type="match status" value="1"/>
</dbReference>
<dbReference type="InterPro" id="IPR026082">
    <property type="entry name" value="ABCA"/>
</dbReference>
<keyword evidence="4" id="KW-0067">ATP-binding</keyword>
<feature type="region of interest" description="Disordered" evidence="5">
    <location>
        <begin position="1475"/>
        <end position="1508"/>
    </location>
</feature>
<feature type="transmembrane region" description="Helical" evidence="6">
    <location>
        <begin position="1207"/>
        <end position="1228"/>
    </location>
</feature>
<proteinExistence type="predicted"/>
<feature type="domain" description="ABC transporter" evidence="7">
    <location>
        <begin position="1269"/>
        <end position="1475"/>
    </location>
</feature>
<feature type="transmembrane region" description="Helical" evidence="6">
    <location>
        <begin position="413"/>
        <end position="436"/>
    </location>
</feature>
<evidence type="ECO:0000256" key="6">
    <source>
        <dbReference type="SAM" id="Phobius"/>
    </source>
</evidence>
<evidence type="ECO:0000259" key="7">
    <source>
        <dbReference type="PROSITE" id="PS50893"/>
    </source>
</evidence>
<dbReference type="OrthoDB" id="8061355at2759"/>
<feature type="region of interest" description="Disordered" evidence="5">
    <location>
        <begin position="468"/>
        <end position="503"/>
    </location>
</feature>
<organism evidence="8 9">
    <name type="scientific">Trichosporon asahii var. asahii (strain ATCC 90039 / CBS 2479 / JCM 2466 / KCTC 7840 / NBRC 103889/ NCYC 2677 / UAMH 7654)</name>
    <name type="common">Yeast</name>
    <dbReference type="NCBI Taxonomy" id="1186058"/>
    <lineage>
        <taxon>Eukaryota</taxon>
        <taxon>Fungi</taxon>
        <taxon>Dikarya</taxon>
        <taxon>Basidiomycota</taxon>
        <taxon>Agaricomycotina</taxon>
        <taxon>Tremellomycetes</taxon>
        <taxon>Trichosporonales</taxon>
        <taxon>Trichosporonaceae</taxon>
        <taxon>Trichosporon</taxon>
    </lineage>
</organism>
<dbReference type="SUPFAM" id="SSF52540">
    <property type="entry name" value="P-loop containing nucleoside triphosphate hydrolases"/>
    <property type="match status" value="2"/>
</dbReference>
<dbReference type="GeneID" id="25990417"/>
<keyword evidence="6" id="KW-1133">Transmembrane helix</keyword>
<feature type="transmembrane region" description="Helical" evidence="6">
    <location>
        <begin position="853"/>
        <end position="875"/>
    </location>
</feature>
<dbReference type="Proteomes" id="UP000002748">
    <property type="component" value="Unassembled WGS sequence"/>
</dbReference>
<feature type="transmembrane region" description="Helical" evidence="6">
    <location>
        <begin position="1125"/>
        <end position="1145"/>
    </location>
</feature>
<feature type="compositionally biased region" description="Basic and acidic residues" evidence="5">
    <location>
        <begin position="789"/>
        <end position="805"/>
    </location>
</feature>
<dbReference type="InterPro" id="IPR003439">
    <property type="entry name" value="ABC_transporter-like_ATP-bd"/>
</dbReference>
<dbReference type="GO" id="GO:0016887">
    <property type="term" value="F:ATP hydrolysis activity"/>
    <property type="evidence" value="ECO:0007669"/>
    <property type="project" value="InterPro"/>
</dbReference>
<evidence type="ECO:0000256" key="1">
    <source>
        <dbReference type="ARBA" id="ARBA00022448"/>
    </source>
</evidence>
<feature type="domain" description="ABC transporter" evidence="7">
    <location>
        <begin position="463"/>
        <end position="689"/>
    </location>
</feature>
<feature type="transmembrane region" description="Helical" evidence="6">
    <location>
        <begin position="374"/>
        <end position="393"/>
    </location>
</feature>
<evidence type="ECO:0000256" key="5">
    <source>
        <dbReference type="SAM" id="MobiDB-lite"/>
    </source>
</evidence>
<dbReference type="Gene3D" id="3.40.50.300">
    <property type="entry name" value="P-loop containing nucleotide triphosphate hydrolases"/>
    <property type="match status" value="3"/>
</dbReference>
<dbReference type="InterPro" id="IPR003593">
    <property type="entry name" value="AAA+_ATPase"/>
</dbReference>
<sequence>MARPDGGPPPQSLSEKAEEVEGGWGDGAGKPTFWRQVKALFIKNWIVILRHPFLNLIRCLILPLFYAAFLSNARYLFANNGRYGVGHVQDLPALKEDLGGEKLVYYLPPDAEPWGSRLLQATLQNAGLSERNVRLIGLDNPDVSTHCPQNLNGFSECFAALVFSQVDPEEQRLNYTLRGDFGYRSVDVDSPGNDDQASRFLPLQWAVEASFVQLVSGELPQPPQIWEYTSKTQNQHDAQMGRCEFSLKDVHKLTSAYMRGARDILVLGWVVAVSSRPASYQTDARSWSLSICSAHILVWILFGVIYGTTIMPETNTGYLVVLFTVMGIMLVNWSMLVAAPFSRVPSLAAIVAAGLLVLWAVVGHLVGSNAAVQIVLVLILPPTFVVSAVRGIASFELAVRPTNMVQKSPDGDAPQIALLCMALVVIVVYPLLALWVEKTLFEVSKKKSGHMPAGADVPTDVAVRISHLRKDRDRGSQPRRSAGRDNVPARPVSFNPSSPADIRNGAAKSTTLYALARMTPVTSGRIEIQPRLRMGLAGQKDVLWDDLTCSEHVRLWGAIKGGGLGKSDADALLDRCDLDGKRRAVSKSLSGGQKRKLQLACALAGGSDLLLLDEISSGLDPLSRRAIWKVVARARAVGTTVILTTHFLDEADYLGDRVAVLQQPGRLLAYDTPVGLKTRPGAGFSVAVETDGNVALPGLVQRLQDETGVPVTHRVLPNGALLLDTGSTDARGVETLVIALQQLRTQGEPLHFQVGSTSLEDVFLDLNADHPSRSTSVTEDDASTSQGGEGEKFYDAKEAPSRTDDPEASMPELGAGKGTLALSPGARRSKLRTWAGQAGTIFVKRLMVLRHSWVLPAIGVIATLLLLCIPLMFLIERTAGCAYMADTEELLPLSYPSAVGLGAQPAVLTFGDSGLQSWADRSLLSYTKRDNRDQWQSYLDSHMATEKLGGASFANVTQEQIVAFEGSPRRNKGTVMLNLFSNSVLQQLAPAQGSRWRISTYFQYIPGQDFSNTGSSLKWLVFFVRGAVPDSGEGDPRPCEPVQVSFQIGAADGSNGASPISLWTGHLWFEVPGVLIVATIATIAFAAIGQFRGVGELWVCLVLYGLSSTIYAFVFAVFVGSVLGAWAGVAIFNAITIIYMCLLTFDTSSKATDHINLAHFVFAIVSPVPNIVRAAMVSTNSFNLLCDGVGGFTTASMGSMLLFGGPIVYMIVQGLFAFALVVWADSGYPRPGFLRRRSKPLPPSPATAGDWVQDIADEKARVAISTDALQVRDLTKRYRKAKKPAVDDVTFGVDHGSTFALIGPNGAGKSTTLACIRGVEKPNRGDVLVESASIVARRNRAGSRRVSAGERNRPVLDRVLLAGAGLTAKADEFASSLSGGNQRKLSLALALLGDRPVVLIDEFSSGVDPFSKREAWGTLRALTKDRAVLMTTHSMEEVDALADRVGIIASRLLGESPASPASWLGSDGTVFRCTSTAARTKQRPRGPSPPDPAPTLIADMQPSAHPPA</sequence>